<dbReference type="EMBL" id="BLXT01007646">
    <property type="protein sequence ID" value="GFO40836.1"/>
    <property type="molecule type" value="Genomic_DNA"/>
</dbReference>
<organism evidence="1 2">
    <name type="scientific">Plakobranchus ocellatus</name>
    <dbReference type="NCBI Taxonomy" id="259542"/>
    <lineage>
        <taxon>Eukaryota</taxon>
        <taxon>Metazoa</taxon>
        <taxon>Spiralia</taxon>
        <taxon>Lophotrochozoa</taxon>
        <taxon>Mollusca</taxon>
        <taxon>Gastropoda</taxon>
        <taxon>Heterobranchia</taxon>
        <taxon>Euthyneura</taxon>
        <taxon>Panpulmonata</taxon>
        <taxon>Sacoglossa</taxon>
        <taxon>Placobranchoidea</taxon>
        <taxon>Plakobranchidae</taxon>
        <taxon>Plakobranchus</taxon>
    </lineage>
</organism>
<comment type="caution">
    <text evidence="1">The sequence shown here is derived from an EMBL/GenBank/DDBJ whole genome shotgun (WGS) entry which is preliminary data.</text>
</comment>
<dbReference type="Proteomes" id="UP000735302">
    <property type="component" value="Unassembled WGS sequence"/>
</dbReference>
<name>A0AAV4D9U4_9GAST</name>
<reference evidence="1 2" key="1">
    <citation type="journal article" date="2021" name="Elife">
        <title>Chloroplast acquisition without the gene transfer in kleptoplastic sea slugs, Plakobranchus ocellatus.</title>
        <authorList>
            <person name="Maeda T."/>
            <person name="Takahashi S."/>
            <person name="Yoshida T."/>
            <person name="Shimamura S."/>
            <person name="Takaki Y."/>
            <person name="Nagai Y."/>
            <person name="Toyoda A."/>
            <person name="Suzuki Y."/>
            <person name="Arimoto A."/>
            <person name="Ishii H."/>
            <person name="Satoh N."/>
            <person name="Nishiyama T."/>
            <person name="Hasebe M."/>
            <person name="Maruyama T."/>
            <person name="Minagawa J."/>
            <person name="Obokata J."/>
            <person name="Shigenobu S."/>
        </authorList>
    </citation>
    <scope>NUCLEOTIDE SEQUENCE [LARGE SCALE GENOMIC DNA]</scope>
</reference>
<proteinExistence type="predicted"/>
<accession>A0AAV4D9U4</accession>
<gene>
    <name evidence="1" type="ORF">PoB_006734100</name>
</gene>
<keyword evidence="2" id="KW-1185">Reference proteome</keyword>
<protein>
    <submittedName>
        <fullName evidence="1">Uncharacterized protein</fullName>
    </submittedName>
</protein>
<dbReference type="AlphaFoldDB" id="A0AAV4D9U4"/>
<sequence>MTTDISFHVQNPGTVKQFKYLRAIIDGKRSRAQTLSTAAQAITALVILKTTWRYNNNSMNLLLVLLHLPVASHSIISEEDTGIGNVM</sequence>
<evidence type="ECO:0000313" key="2">
    <source>
        <dbReference type="Proteomes" id="UP000735302"/>
    </source>
</evidence>
<evidence type="ECO:0000313" key="1">
    <source>
        <dbReference type="EMBL" id="GFO40836.1"/>
    </source>
</evidence>